<dbReference type="EMBL" id="BMKF01000002">
    <property type="protein sequence ID" value="GGB68835.1"/>
    <property type="molecule type" value="Genomic_DNA"/>
</dbReference>
<proteinExistence type="predicted"/>
<protein>
    <submittedName>
        <fullName evidence="1">Uncharacterized protein</fullName>
    </submittedName>
</protein>
<comment type="caution">
    <text evidence="1">The sequence shown here is derived from an EMBL/GenBank/DDBJ whole genome shotgun (WGS) entry which is preliminary data.</text>
</comment>
<name>A0ABQ1JLE5_9PROT</name>
<evidence type="ECO:0000313" key="2">
    <source>
        <dbReference type="Proteomes" id="UP000628854"/>
    </source>
</evidence>
<accession>A0ABQ1JLE5</accession>
<keyword evidence="2" id="KW-1185">Reference proteome</keyword>
<dbReference type="RefSeq" id="WP_084392959.1">
    <property type="nucleotide sequence ID" value="NZ_BMKF01000002.1"/>
</dbReference>
<organism evidence="1 2">
    <name type="scientific">Henriciella pelagia</name>
    <dbReference type="NCBI Taxonomy" id="1977912"/>
    <lineage>
        <taxon>Bacteria</taxon>
        <taxon>Pseudomonadati</taxon>
        <taxon>Pseudomonadota</taxon>
        <taxon>Alphaproteobacteria</taxon>
        <taxon>Hyphomonadales</taxon>
        <taxon>Hyphomonadaceae</taxon>
        <taxon>Henriciella</taxon>
    </lineage>
</organism>
<reference evidence="2" key="1">
    <citation type="journal article" date="2019" name="Int. J. Syst. Evol. Microbiol.">
        <title>The Global Catalogue of Microorganisms (GCM) 10K type strain sequencing project: providing services to taxonomists for standard genome sequencing and annotation.</title>
        <authorList>
            <consortium name="The Broad Institute Genomics Platform"/>
            <consortium name="The Broad Institute Genome Sequencing Center for Infectious Disease"/>
            <person name="Wu L."/>
            <person name="Ma J."/>
        </authorList>
    </citation>
    <scope>NUCLEOTIDE SEQUENCE [LARGE SCALE GENOMIC DNA]</scope>
    <source>
        <strain evidence="2">CGMCC 1.15928</strain>
    </source>
</reference>
<gene>
    <name evidence="1" type="ORF">GCM10011503_16810</name>
</gene>
<sequence>MLTRAWILDILTRLPLWYWPIFFWEVAAFERYVRAFRAANPAGILGVGVTRRGRLVITLQATGDSPAEADWTGLFTRAPWTRLEPGEPAGRLVSFLRLAPETCEPCAASDAYASTAQAFEALPLKPG</sequence>
<dbReference type="Proteomes" id="UP000628854">
    <property type="component" value="Unassembled WGS sequence"/>
</dbReference>
<evidence type="ECO:0000313" key="1">
    <source>
        <dbReference type="EMBL" id="GGB68835.1"/>
    </source>
</evidence>